<evidence type="ECO:0000256" key="13">
    <source>
        <dbReference type="RuleBase" id="RU003357"/>
    </source>
</evidence>
<evidence type="ECO:0000256" key="1">
    <source>
        <dbReference type="ARBA" id="ARBA00004571"/>
    </source>
</evidence>
<dbReference type="AlphaFoldDB" id="A0A7X4GWT9"/>
<keyword evidence="7" id="KW-0406">Ion transport</keyword>
<name>A0A7X4GWT9_9BURK</name>
<dbReference type="InterPro" id="IPR012910">
    <property type="entry name" value="Plug_dom"/>
</dbReference>
<dbReference type="InterPro" id="IPR036942">
    <property type="entry name" value="Beta-barrel_TonB_sf"/>
</dbReference>
<keyword evidence="17" id="KW-0675">Receptor</keyword>
<protein>
    <submittedName>
        <fullName evidence="17">TonB-dependent receptor</fullName>
    </submittedName>
</protein>
<dbReference type="PROSITE" id="PS52016">
    <property type="entry name" value="TONB_DEPENDENT_REC_3"/>
    <property type="match status" value="1"/>
</dbReference>
<evidence type="ECO:0000256" key="8">
    <source>
        <dbReference type="ARBA" id="ARBA00023077"/>
    </source>
</evidence>
<dbReference type="RefSeq" id="WP_161048829.1">
    <property type="nucleotide sequence ID" value="NZ_WWCR01000001.1"/>
</dbReference>
<dbReference type="GO" id="GO:0009279">
    <property type="term" value="C:cell outer membrane"/>
    <property type="evidence" value="ECO:0007669"/>
    <property type="project" value="UniProtKB-SubCell"/>
</dbReference>
<dbReference type="InterPro" id="IPR000531">
    <property type="entry name" value="Beta-barrel_TonB"/>
</dbReference>
<evidence type="ECO:0000256" key="3">
    <source>
        <dbReference type="ARBA" id="ARBA00022452"/>
    </source>
</evidence>
<dbReference type="SUPFAM" id="SSF56935">
    <property type="entry name" value="Porins"/>
    <property type="match status" value="1"/>
</dbReference>
<feature type="short sequence motif" description="TonB box" evidence="12">
    <location>
        <begin position="60"/>
        <end position="66"/>
    </location>
</feature>
<evidence type="ECO:0000313" key="18">
    <source>
        <dbReference type="Proteomes" id="UP000469734"/>
    </source>
</evidence>
<reference evidence="17 18" key="1">
    <citation type="submission" date="2019-12" db="EMBL/GenBank/DDBJ databases">
        <title>Novel species isolated from a subtropical stream in China.</title>
        <authorList>
            <person name="Lu H."/>
        </authorList>
    </citation>
    <scope>NUCLEOTIDE SEQUENCE [LARGE SCALE GENOMIC DNA]</scope>
    <source>
        <strain evidence="17 18">FT134W</strain>
    </source>
</reference>
<dbReference type="EMBL" id="WWCR01000001">
    <property type="protein sequence ID" value="MYM71028.1"/>
    <property type="molecule type" value="Genomic_DNA"/>
</dbReference>
<feature type="chain" id="PRO_5030900324" evidence="14">
    <location>
        <begin position="38"/>
        <end position="820"/>
    </location>
</feature>
<keyword evidence="2 11" id="KW-0813">Transport</keyword>
<proteinExistence type="inferred from homology"/>
<evidence type="ECO:0000256" key="12">
    <source>
        <dbReference type="PROSITE-ProRule" id="PRU10143"/>
    </source>
</evidence>
<comment type="caution">
    <text evidence="17">The sequence shown here is derived from an EMBL/GenBank/DDBJ whole genome shotgun (WGS) entry which is preliminary data.</text>
</comment>
<dbReference type="InterPro" id="IPR010916">
    <property type="entry name" value="TonB_box_CS"/>
</dbReference>
<evidence type="ECO:0000256" key="11">
    <source>
        <dbReference type="PROSITE-ProRule" id="PRU01360"/>
    </source>
</evidence>
<evidence type="ECO:0000259" key="15">
    <source>
        <dbReference type="Pfam" id="PF00593"/>
    </source>
</evidence>
<evidence type="ECO:0000256" key="10">
    <source>
        <dbReference type="ARBA" id="ARBA00023237"/>
    </source>
</evidence>
<evidence type="ECO:0000256" key="7">
    <source>
        <dbReference type="ARBA" id="ARBA00023065"/>
    </source>
</evidence>
<evidence type="ECO:0000259" key="16">
    <source>
        <dbReference type="Pfam" id="PF07715"/>
    </source>
</evidence>
<dbReference type="InterPro" id="IPR039426">
    <property type="entry name" value="TonB-dep_rcpt-like"/>
</dbReference>
<keyword evidence="9 11" id="KW-0472">Membrane</keyword>
<organism evidence="17 18">
    <name type="scientific">Duganella margarita</name>
    <dbReference type="NCBI Taxonomy" id="2692170"/>
    <lineage>
        <taxon>Bacteria</taxon>
        <taxon>Pseudomonadati</taxon>
        <taxon>Pseudomonadota</taxon>
        <taxon>Betaproteobacteria</taxon>
        <taxon>Burkholderiales</taxon>
        <taxon>Oxalobacteraceae</taxon>
        <taxon>Telluria group</taxon>
        <taxon>Duganella</taxon>
    </lineage>
</organism>
<dbReference type="Proteomes" id="UP000469734">
    <property type="component" value="Unassembled WGS sequence"/>
</dbReference>
<sequence>MTGPLTPGALRRRPAFRLTPLASAVALALLGALPAHAQQSGDAAATTPAAPATDQLKLESVVVTANRRVEKLEDVPASISVLGEEYMQRNNVRELVDIINLSPALSVSVGTQVGTNSINMRGIGTTSNNLGIEGDVAILVDDIPYAQTQQAFKDMTDMARVEVLKGPQSTLFGKSAIAGAVVMTTKPIGAGPMQTRVSVYDTSDHEYRVAASLSGRLTDTFGLRLYASKTNFPGMLHNLTNDSMQNGSGAKTFMAKLQWKISNDLDVLITPRFDHSLATGNTAAITSIGPGVGYLYNKNYTALSNTAVLRGIHVSQWNREIRNDSPTGLEATDRALGVRVNYAFPDSSPLAGHSLTSITSVDNNLSNDFRDNDNIDLISTYYQVNAAGKPSGIAESPMINGTLESKTSTQEFRLTSPDRGNFRYLVGLWAARNTLYRTYLRGNAFVKETNYTNYDTNSGSLTHAIYANTNWDFAPKQSLSAGLRYNHEANDYSFHTIDSLSSTAANNVHTGENLYVAPQNKENAVTGKVGYTYHLNDEMMVYGTASTGHKGVAYDMTSGANNVNVFAHLPLAPEKATSFEAGFKANLWNNRATLNAAIFQTRFRDYQTSATERFTDGSQASVLYSIPSLQTRGFEADATVLATRALLLNASMAYTRAVVRDWTQGPCYSGATDCTIPNQLVPGSFLRDASGGMMPNAPKWKASMGGEYTLPAVSWMPYVAAINAQWRTQAKVQGAISQDPSLQRPGYGIFDLGASIKDAKGKYKLSFGVKNLFDHHYAVGNVGSFLNFKKAAGGSDIRSYGWQPARDAFRYTSIRLDVAF</sequence>
<evidence type="ECO:0000256" key="9">
    <source>
        <dbReference type="ARBA" id="ARBA00023136"/>
    </source>
</evidence>
<gene>
    <name evidence="17" type="ORF">GTP56_02315</name>
</gene>
<evidence type="ECO:0000256" key="2">
    <source>
        <dbReference type="ARBA" id="ARBA00022448"/>
    </source>
</evidence>
<dbReference type="Gene3D" id="2.40.170.20">
    <property type="entry name" value="TonB-dependent receptor, beta-barrel domain"/>
    <property type="match status" value="1"/>
</dbReference>
<accession>A0A7X4GWT9</accession>
<dbReference type="PROSITE" id="PS00430">
    <property type="entry name" value="TONB_DEPENDENT_REC_1"/>
    <property type="match status" value="1"/>
</dbReference>
<evidence type="ECO:0000313" key="17">
    <source>
        <dbReference type="EMBL" id="MYM71028.1"/>
    </source>
</evidence>
<feature type="domain" description="TonB-dependent receptor-like beta-barrel" evidence="15">
    <location>
        <begin position="324"/>
        <end position="772"/>
    </location>
</feature>
<keyword evidence="6" id="KW-0408">Iron</keyword>
<evidence type="ECO:0000256" key="14">
    <source>
        <dbReference type="SAM" id="SignalP"/>
    </source>
</evidence>
<keyword evidence="3 11" id="KW-1134">Transmembrane beta strand</keyword>
<dbReference type="PANTHER" id="PTHR32552:SF81">
    <property type="entry name" value="TONB-DEPENDENT OUTER MEMBRANE RECEPTOR"/>
    <property type="match status" value="1"/>
</dbReference>
<dbReference type="PANTHER" id="PTHR32552">
    <property type="entry name" value="FERRICHROME IRON RECEPTOR-RELATED"/>
    <property type="match status" value="1"/>
</dbReference>
<comment type="similarity">
    <text evidence="11 13">Belongs to the TonB-dependent receptor family.</text>
</comment>
<dbReference type="Pfam" id="PF00593">
    <property type="entry name" value="TonB_dep_Rec_b-barrel"/>
    <property type="match status" value="1"/>
</dbReference>
<keyword evidence="4" id="KW-0410">Iron transport</keyword>
<evidence type="ECO:0000256" key="4">
    <source>
        <dbReference type="ARBA" id="ARBA00022496"/>
    </source>
</evidence>
<dbReference type="GO" id="GO:0006826">
    <property type="term" value="P:iron ion transport"/>
    <property type="evidence" value="ECO:0007669"/>
    <property type="project" value="UniProtKB-KW"/>
</dbReference>
<keyword evidence="10 11" id="KW-0998">Cell outer membrane</keyword>
<feature type="signal peptide" evidence="14">
    <location>
        <begin position="1"/>
        <end position="37"/>
    </location>
</feature>
<keyword evidence="14" id="KW-0732">Signal</keyword>
<evidence type="ECO:0000256" key="5">
    <source>
        <dbReference type="ARBA" id="ARBA00022692"/>
    </source>
</evidence>
<evidence type="ECO:0000256" key="6">
    <source>
        <dbReference type="ARBA" id="ARBA00023004"/>
    </source>
</evidence>
<comment type="subcellular location">
    <subcellularLocation>
        <location evidence="1 11">Cell outer membrane</location>
        <topology evidence="1 11">Multi-pass membrane protein</topology>
    </subcellularLocation>
</comment>
<keyword evidence="8 12" id="KW-0798">TonB box</keyword>
<feature type="domain" description="TonB-dependent receptor plug" evidence="16">
    <location>
        <begin position="72"/>
        <end position="180"/>
    </location>
</feature>
<keyword evidence="5 11" id="KW-0812">Transmembrane</keyword>
<dbReference type="Pfam" id="PF07715">
    <property type="entry name" value="Plug"/>
    <property type="match status" value="1"/>
</dbReference>